<keyword evidence="1" id="KW-0812">Transmembrane</keyword>
<protein>
    <submittedName>
        <fullName evidence="2">Pilus assembly protein Flp/PilA</fullName>
    </submittedName>
</protein>
<feature type="transmembrane region" description="Helical" evidence="1">
    <location>
        <begin position="12"/>
        <end position="34"/>
    </location>
</feature>
<dbReference type="Proteomes" id="UP000190135">
    <property type="component" value="Unassembled WGS sequence"/>
</dbReference>
<dbReference type="InterPro" id="IPR007047">
    <property type="entry name" value="Flp_Fap"/>
</dbReference>
<evidence type="ECO:0000313" key="3">
    <source>
        <dbReference type="Proteomes" id="UP000190135"/>
    </source>
</evidence>
<proteinExistence type="predicted"/>
<gene>
    <name evidence="2" type="ORF">SAMN05428963_1239</name>
</gene>
<keyword evidence="1" id="KW-1133">Transmembrane helix</keyword>
<dbReference type="EMBL" id="FUXL01000023">
    <property type="protein sequence ID" value="SKA37669.1"/>
    <property type="molecule type" value="Genomic_DNA"/>
</dbReference>
<dbReference type="RefSeq" id="WP_078710371.1">
    <property type="nucleotide sequence ID" value="NZ_FUXL01000023.1"/>
</dbReference>
<name>A0A1T4TBS7_9HYPH</name>
<dbReference type="STRING" id="1365950.SAMN05428963_1239"/>
<accession>A0A1T4TBS7</accession>
<reference evidence="2 3" key="1">
    <citation type="submission" date="2017-02" db="EMBL/GenBank/DDBJ databases">
        <authorList>
            <person name="Peterson S.W."/>
        </authorList>
    </citation>
    <scope>NUCLEOTIDE SEQUENCE [LARGE SCALE GENOMIC DNA]</scope>
    <source>
        <strain evidence="2 3">USBA 369</strain>
    </source>
</reference>
<dbReference type="AlphaFoldDB" id="A0A1T4TBS7"/>
<sequence length="59" mass="6033">MKTLKRCIHDKTGATALEYGLIAGIMALAVVSAFTPLTGTLGSSIEAVGDRLVSSGSHD</sequence>
<keyword evidence="1" id="KW-0472">Membrane</keyword>
<dbReference type="Pfam" id="PF04964">
    <property type="entry name" value="Flp_Fap"/>
    <property type="match status" value="1"/>
</dbReference>
<organism evidence="2 3">
    <name type="scientific">Consotaella salsifontis</name>
    <dbReference type="NCBI Taxonomy" id="1365950"/>
    <lineage>
        <taxon>Bacteria</taxon>
        <taxon>Pseudomonadati</taxon>
        <taxon>Pseudomonadota</taxon>
        <taxon>Alphaproteobacteria</taxon>
        <taxon>Hyphomicrobiales</taxon>
        <taxon>Aurantimonadaceae</taxon>
        <taxon>Consotaella</taxon>
    </lineage>
</organism>
<evidence type="ECO:0000313" key="2">
    <source>
        <dbReference type="EMBL" id="SKA37669.1"/>
    </source>
</evidence>
<keyword evidence="3" id="KW-1185">Reference proteome</keyword>
<evidence type="ECO:0000256" key="1">
    <source>
        <dbReference type="SAM" id="Phobius"/>
    </source>
</evidence>
<dbReference type="OrthoDB" id="5325135at2"/>